<name>A0A9P5U9N5_9AGAR</name>
<feature type="signal peptide" evidence="1">
    <location>
        <begin position="1"/>
        <end position="20"/>
    </location>
</feature>
<accession>A0A9P5U9N5</accession>
<feature type="chain" id="PRO_5040165087" evidence="1">
    <location>
        <begin position="21"/>
        <end position="157"/>
    </location>
</feature>
<evidence type="ECO:0000313" key="3">
    <source>
        <dbReference type="Proteomes" id="UP000772434"/>
    </source>
</evidence>
<evidence type="ECO:0000256" key="1">
    <source>
        <dbReference type="SAM" id="SignalP"/>
    </source>
</evidence>
<organism evidence="2 3">
    <name type="scientific">Rhodocollybia butyracea</name>
    <dbReference type="NCBI Taxonomy" id="206335"/>
    <lineage>
        <taxon>Eukaryota</taxon>
        <taxon>Fungi</taxon>
        <taxon>Dikarya</taxon>
        <taxon>Basidiomycota</taxon>
        <taxon>Agaricomycotina</taxon>
        <taxon>Agaricomycetes</taxon>
        <taxon>Agaricomycetidae</taxon>
        <taxon>Agaricales</taxon>
        <taxon>Marasmiineae</taxon>
        <taxon>Omphalotaceae</taxon>
        <taxon>Rhodocollybia</taxon>
    </lineage>
</organism>
<reference evidence="2" key="1">
    <citation type="submission" date="2020-11" db="EMBL/GenBank/DDBJ databases">
        <authorList>
            <consortium name="DOE Joint Genome Institute"/>
            <person name="Ahrendt S."/>
            <person name="Riley R."/>
            <person name="Andreopoulos W."/>
            <person name="Labutti K."/>
            <person name="Pangilinan J."/>
            <person name="Ruiz-Duenas F.J."/>
            <person name="Barrasa J.M."/>
            <person name="Sanchez-Garcia M."/>
            <person name="Camarero S."/>
            <person name="Miyauchi S."/>
            <person name="Serrano A."/>
            <person name="Linde D."/>
            <person name="Babiker R."/>
            <person name="Drula E."/>
            <person name="Ayuso-Fernandez I."/>
            <person name="Pacheco R."/>
            <person name="Padilla G."/>
            <person name="Ferreira P."/>
            <person name="Barriuso J."/>
            <person name="Kellner H."/>
            <person name="Castanera R."/>
            <person name="Alfaro M."/>
            <person name="Ramirez L."/>
            <person name="Pisabarro A.G."/>
            <person name="Kuo A."/>
            <person name="Tritt A."/>
            <person name="Lipzen A."/>
            <person name="He G."/>
            <person name="Yan M."/>
            <person name="Ng V."/>
            <person name="Cullen D."/>
            <person name="Martin F."/>
            <person name="Rosso M.-N."/>
            <person name="Henrissat B."/>
            <person name="Hibbett D."/>
            <person name="Martinez A.T."/>
            <person name="Grigoriev I.V."/>
        </authorList>
    </citation>
    <scope>NUCLEOTIDE SEQUENCE</scope>
    <source>
        <strain evidence="2">AH 40177</strain>
    </source>
</reference>
<protein>
    <submittedName>
        <fullName evidence="2">Uncharacterized protein</fullName>
    </submittedName>
</protein>
<keyword evidence="1" id="KW-0732">Signal</keyword>
<proteinExistence type="predicted"/>
<dbReference type="Proteomes" id="UP000772434">
    <property type="component" value="Unassembled WGS sequence"/>
</dbReference>
<evidence type="ECO:0000313" key="2">
    <source>
        <dbReference type="EMBL" id="KAF9071177.1"/>
    </source>
</evidence>
<gene>
    <name evidence="2" type="ORF">BDP27DRAFT_1322471</name>
</gene>
<sequence length="157" mass="18223">MRFDCISACMFFGLISSGFALPVNDANTLRARDIMEIRITYPKALEAKHEALLATMHSVMDEYHDKMRRGKSDWKIVMDTTSLPEENGWLTAEIRGPKPCQGEREAHCKMLVRYQKNPTKNIMIKDAKGVYIFSERGECFFRCSMRFLTSYFFRTPS</sequence>
<dbReference type="AlphaFoldDB" id="A0A9P5U9N5"/>
<comment type="caution">
    <text evidence="2">The sequence shown here is derived from an EMBL/GenBank/DDBJ whole genome shotgun (WGS) entry which is preliminary data.</text>
</comment>
<dbReference type="EMBL" id="JADNRY010000034">
    <property type="protein sequence ID" value="KAF9071177.1"/>
    <property type="molecule type" value="Genomic_DNA"/>
</dbReference>
<keyword evidence="3" id="KW-1185">Reference proteome</keyword>